<protein>
    <recommendedName>
        <fullName evidence="4">Small secreted protein</fullName>
    </recommendedName>
</protein>
<evidence type="ECO:0008006" key="4">
    <source>
        <dbReference type="Google" id="ProtNLM"/>
    </source>
</evidence>
<dbReference type="AlphaFoldDB" id="A0A9P8XRX0"/>
<keyword evidence="1" id="KW-0732">Signal</keyword>
<evidence type="ECO:0000256" key="1">
    <source>
        <dbReference type="SAM" id="SignalP"/>
    </source>
</evidence>
<evidence type="ECO:0000313" key="3">
    <source>
        <dbReference type="Proteomes" id="UP000756346"/>
    </source>
</evidence>
<name>A0A9P8XRX0_9PEZI</name>
<dbReference type="GeneID" id="70189308"/>
<comment type="caution">
    <text evidence="2">The sequence shown here is derived from an EMBL/GenBank/DDBJ whole genome shotgun (WGS) entry which is preliminary data.</text>
</comment>
<evidence type="ECO:0000313" key="2">
    <source>
        <dbReference type="EMBL" id="KAH7014375.1"/>
    </source>
</evidence>
<organism evidence="2 3">
    <name type="scientific">Microdochium trichocladiopsis</name>
    <dbReference type="NCBI Taxonomy" id="1682393"/>
    <lineage>
        <taxon>Eukaryota</taxon>
        <taxon>Fungi</taxon>
        <taxon>Dikarya</taxon>
        <taxon>Ascomycota</taxon>
        <taxon>Pezizomycotina</taxon>
        <taxon>Sordariomycetes</taxon>
        <taxon>Xylariomycetidae</taxon>
        <taxon>Xylariales</taxon>
        <taxon>Microdochiaceae</taxon>
        <taxon>Microdochium</taxon>
    </lineage>
</organism>
<feature type="signal peptide" evidence="1">
    <location>
        <begin position="1"/>
        <end position="17"/>
    </location>
</feature>
<dbReference type="Proteomes" id="UP000756346">
    <property type="component" value="Unassembled WGS sequence"/>
</dbReference>
<keyword evidence="3" id="KW-1185">Reference proteome</keyword>
<gene>
    <name evidence="2" type="ORF">B0I36DRAFT_369338</name>
</gene>
<reference evidence="2" key="1">
    <citation type="journal article" date="2021" name="Nat. Commun.">
        <title>Genetic determinants of endophytism in the Arabidopsis root mycobiome.</title>
        <authorList>
            <person name="Mesny F."/>
            <person name="Miyauchi S."/>
            <person name="Thiergart T."/>
            <person name="Pickel B."/>
            <person name="Atanasova L."/>
            <person name="Karlsson M."/>
            <person name="Huettel B."/>
            <person name="Barry K.W."/>
            <person name="Haridas S."/>
            <person name="Chen C."/>
            <person name="Bauer D."/>
            <person name="Andreopoulos W."/>
            <person name="Pangilinan J."/>
            <person name="LaButti K."/>
            <person name="Riley R."/>
            <person name="Lipzen A."/>
            <person name="Clum A."/>
            <person name="Drula E."/>
            <person name="Henrissat B."/>
            <person name="Kohler A."/>
            <person name="Grigoriev I.V."/>
            <person name="Martin F.M."/>
            <person name="Hacquard S."/>
        </authorList>
    </citation>
    <scope>NUCLEOTIDE SEQUENCE</scope>
    <source>
        <strain evidence="2">MPI-CAGE-CH-0230</strain>
    </source>
</reference>
<sequence>MRYSPLILAGLVSFASAAPAARVSRAADGEDVPQWTIESMKRECDAADTSCAWSFGIQNNRVAGAAAVPCNFTVVAGEKPASQTDVAGIQCDFFTVSGGWSGQFGPDAGFTTLSIANFDTKLIAYPAYTDKELAGGQVVVPDRSYQPQPF</sequence>
<feature type="chain" id="PRO_5040130490" description="Small secreted protein" evidence="1">
    <location>
        <begin position="18"/>
        <end position="150"/>
    </location>
</feature>
<dbReference type="RefSeq" id="XP_046005342.1">
    <property type="nucleotide sequence ID" value="XM_046159762.1"/>
</dbReference>
<accession>A0A9P8XRX0</accession>
<proteinExistence type="predicted"/>
<dbReference type="EMBL" id="JAGTJQ010000013">
    <property type="protein sequence ID" value="KAH7014375.1"/>
    <property type="molecule type" value="Genomic_DNA"/>
</dbReference>
<dbReference type="OrthoDB" id="5352317at2759"/>